<evidence type="ECO:0000313" key="13">
    <source>
        <dbReference type="Proteomes" id="UP000194798"/>
    </source>
</evidence>
<evidence type="ECO:0000256" key="9">
    <source>
        <dbReference type="ARBA" id="ARBA00061532"/>
    </source>
</evidence>
<feature type="transmembrane region" description="Helical" evidence="10">
    <location>
        <begin position="444"/>
        <end position="464"/>
    </location>
</feature>
<evidence type="ECO:0000256" key="5">
    <source>
        <dbReference type="ARBA" id="ARBA00022984"/>
    </source>
</evidence>
<sequence>MLSKKLMKSAATVGGVTLISRIMGFMRDVVIAHSFGAGASTDAFLVAFKIPNFMRRLFAEGAFSQAFVPVLSEYKAQRDPQEVKHLVDRVAGTMASVLFLVTLSGLILAPILVLIFAPGFTQHGDKYQLTIDLLRITFPYLLFVALTAFAGSILNTFGYFSIPAFTPVLLNICLIVAATVFAPYFDEPITALAWGVFVAGIVQLLFQLPFLRRLGMLPRPRIDWQDAGVKRIYTLMLPALLGVSVTQINLLVDTLMASFLVTGSVSWLYYSDRLMEFPVGVFGLALATVILPNLSKTVALKEMTLFNATLDWALRWVFVVTLPAMLGLMLLAIPMLATLFNYGQFSQHDVTMTSYSLMAYAVGLPAFVLIKVLASGFYSRQDTRTPVRIAIMAMVANMTLNLLFIIPLQHTGLALATSLAALLNAALLYFSLRKNHVFMPLSHWPRLLLQVGGSCVMMGVVLWWGAGDAQFWFNASIFERVTGLFLWIFLGMAIYGASLFLMGFRLEHMDLQSPVRE</sequence>
<evidence type="ECO:0000256" key="2">
    <source>
        <dbReference type="ARBA" id="ARBA00022475"/>
    </source>
</evidence>
<dbReference type="AlphaFoldDB" id="A0A251XB49"/>
<keyword evidence="3 10" id="KW-0812">Transmembrane</keyword>
<dbReference type="NCBIfam" id="TIGR01695">
    <property type="entry name" value="murJ_mviN"/>
    <property type="match status" value="1"/>
</dbReference>
<protein>
    <recommendedName>
        <fullName evidence="10">Probable lipid II flippase MurJ</fullName>
    </recommendedName>
</protein>
<keyword evidence="10 11" id="KW-0813">Transport</keyword>
<feature type="transmembrane region" description="Helical" evidence="10">
    <location>
        <begin position="316"/>
        <end position="337"/>
    </location>
</feature>
<feature type="transmembrane region" description="Helical" evidence="10">
    <location>
        <begin position="95"/>
        <end position="117"/>
    </location>
</feature>
<dbReference type="PANTHER" id="PTHR47019">
    <property type="entry name" value="LIPID II FLIPPASE MURJ"/>
    <property type="match status" value="1"/>
</dbReference>
<feature type="transmembrane region" description="Helical" evidence="10">
    <location>
        <begin position="137"/>
        <end position="157"/>
    </location>
</feature>
<proteinExistence type="inferred from homology"/>
<dbReference type="GO" id="GO:0015648">
    <property type="term" value="F:lipid-linked peptidoglycan transporter activity"/>
    <property type="evidence" value="ECO:0007669"/>
    <property type="project" value="UniProtKB-UniRule"/>
</dbReference>
<keyword evidence="2 10" id="KW-1003">Cell membrane</keyword>
<comment type="function">
    <text evidence="8 10 11">Involved in peptidoglycan biosynthesis. Transports lipid-linked peptidoglycan precursors from the inner to the outer leaflet of the cytoplasmic membrane.</text>
</comment>
<dbReference type="OrthoDB" id="9816572at2"/>
<feature type="transmembrane region" description="Helical" evidence="10">
    <location>
        <begin position="164"/>
        <end position="185"/>
    </location>
</feature>
<evidence type="ECO:0000313" key="12">
    <source>
        <dbReference type="EMBL" id="OUD15662.1"/>
    </source>
</evidence>
<accession>A0A251XB49</accession>
<keyword evidence="7 10" id="KW-0472">Membrane</keyword>
<keyword evidence="10 11" id="KW-0961">Cell wall biogenesis/degradation</keyword>
<dbReference type="GO" id="GO:0034204">
    <property type="term" value="P:lipid translocation"/>
    <property type="evidence" value="ECO:0007669"/>
    <property type="project" value="TreeGrafter"/>
</dbReference>
<evidence type="ECO:0000256" key="7">
    <source>
        <dbReference type="ARBA" id="ARBA00023136"/>
    </source>
</evidence>
<comment type="caution">
    <text evidence="12">The sequence shown here is derived from an EMBL/GenBank/DDBJ whole genome shotgun (WGS) entry which is preliminary data.</text>
</comment>
<gene>
    <name evidence="10" type="primary">murJ</name>
    <name evidence="12" type="ORF">TPSD3_03845</name>
</gene>
<keyword evidence="13" id="KW-1185">Reference proteome</keyword>
<dbReference type="CDD" id="cd13123">
    <property type="entry name" value="MATE_MurJ_like"/>
    <property type="match status" value="1"/>
</dbReference>
<comment type="subcellular location">
    <subcellularLocation>
        <location evidence="10">Cell inner membrane</location>
        <topology evidence="10">Multi-pass membrane protein</topology>
    </subcellularLocation>
    <subcellularLocation>
        <location evidence="1">Cell membrane</location>
        <topology evidence="1">Multi-pass membrane protein</topology>
    </subcellularLocation>
</comment>
<dbReference type="Pfam" id="PF03023">
    <property type="entry name" value="MurJ"/>
    <property type="match status" value="1"/>
</dbReference>
<evidence type="ECO:0000256" key="11">
    <source>
        <dbReference type="PIRNR" id="PIRNR002869"/>
    </source>
</evidence>
<reference evidence="12 13" key="1">
    <citation type="submission" date="2016-12" db="EMBL/GenBank/DDBJ databases">
        <title>Thioflexothrix psekupsii D3 genome sequencing and assembly.</title>
        <authorList>
            <person name="Fomenkov A."/>
            <person name="Vincze T."/>
            <person name="Grabovich M."/>
            <person name="Anton B.P."/>
            <person name="Dubinina G."/>
            <person name="Orlova M."/>
            <person name="Belousova E."/>
            <person name="Roberts R.J."/>
        </authorList>
    </citation>
    <scope>NUCLEOTIDE SEQUENCE [LARGE SCALE GENOMIC DNA]</scope>
    <source>
        <strain evidence="12">D3</strain>
    </source>
</reference>
<evidence type="ECO:0000256" key="1">
    <source>
        <dbReference type="ARBA" id="ARBA00004651"/>
    </source>
</evidence>
<dbReference type="PIRSF" id="PIRSF002869">
    <property type="entry name" value="MviN"/>
    <property type="match status" value="1"/>
</dbReference>
<feature type="transmembrane region" description="Helical" evidence="10">
    <location>
        <begin position="412"/>
        <end position="432"/>
    </location>
</feature>
<evidence type="ECO:0000256" key="3">
    <source>
        <dbReference type="ARBA" id="ARBA00022692"/>
    </source>
</evidence>
<evidence type="ECO:0000256" key="8">
    <source>
        <dbReference type="ARBA" id="ARBA00060041"/>
    </source>
</evidence>
<keyword evidence="4 10" id="KW-0133">Cell shape</keyword>
<evidence type="ECO:0000256" key="4">
    <source>
        <dbReference type="ARBA" id="ARBA00022960"/>
    </source>
</evidence>
<feature type="transmembrane region" description="Helical" evidence="10">
    <location>
        <begin position="484"/>
        <end position="504"/>
    </location>
</feature>
<feature type="transmembrane region" description="Helical" evidence="10">
    <location>
        <begin position="191"/>
        <end position="211"/>
    </location>
</feature>
<dbReference type="GO" id="GO:0009252">
    <property type="term" value="P:peptidoglycan biosynthetic process"/>
    <property type="evidence" value="ECO:0007669"/>
    <property type="project" value="UniProtKB-UniRule"/>
</dbReference>
<evidence type="ECO:0000256" key="6">
    <source>
        <dbReference type="ARBA" id="ARBA00022989"/>
    </source>
</evidence>
<feature type="transmembrane region" description="Helical" evidence="10">
    <location>
        <begin position="277"/>
        <end position="295"/>
    </location>
</feature>
<dbReference type="PANTHER" id="PTHR47019:SF1">
    <property type="entry name" value="LIPID II FLIPPASE MURJ"/>
    <property type="match status" value="1"/>
</dbReference>
<evidence type="ECO:0000256" key="10">
    <source>
        <dbReference type="HAMAP-Rule" id="MF_02078"/>
    </source>
</evidence>
<feature type="transmembrane region" description="Helical" evidence="10">
    <location>
        <begin position="389"/>
        <end position="406"/>
    </location>
</feature>
<keyword evidence="6 10" id="KW-1133">Transmembrane helix</keyword>
<dbReference type="UniPathway" id="UPA00219"/>
<feature type="transmembrane region" description="Helical" evidence="10">
    <location>
        <begin position="357"/>
        <end position="377"/>
    </location>
</feature>
<dbReference type="InterPro" id="IPR004268">
    <property type="entry name" value="MurJ"/>
</dbReference>
<keyword evidence="5 10" id="KW-0573">Peptidoglycan synthesis</keyword>
<dbReference type="GO" id="GO:0071555">
    <property type="term" value="P:cell wall organization"/>
    <property type="evidence" value="ECO:0007669"/>
    <property type="project" value="UniProtKB-UniRule"/>
</dbReference>
<dbReference type="InterPro" id="IPR051050">
    <property type="entry name" value="Lipid_II_flippase_MurJ/MviN"/>
</dbReference>
<organism evidence="12 13">
    <name type="scientific">Thioflexithrix psekupsensis</name>
    <dbReference type="NCBI Taxonomy" id="1570016"/>
    <lineage>
        <taxon>Bacteria</taxon>
        <taxon>Pseudomonadati</taxon>
        <taxon>Pseudomonadota</taxon>
        <taxon>Gammaproteobacteria</taxon>
        <taxon>Thiotrichales</taxon>
        <taxon>Thioflexithrix</taxon>
    </lineage>
</organism>
<dbReference type="GO" id="GO:0005886">
    <property type="term" value="C:plasma membrane"/>
    <property type="evidence" value="ECO:0007669"/>
    <property type="project" value="UniProtKB-SubCell"/>
</dbReference>
<comment type="similarity">
    <text evidence="9 10 11">Belongs to the MurJ/MviN family.</text>
</comment>
<dbReference type="GO" id="GO:0008360">
    <property type="term" value="P:regulation of cell shape"/>
    <property type="evidence" value="ECO:0007669"/>
    <property type="project" value="UniProtKB-UniRule"/>
</dbReference>
<comment type="pathway">
    <text evidence="10">Cell wall biogenesis; peptidoglycan biosynthesis.</text>
</comment>
<dbReference type="EMBL" id="MSLT01000006">
    <property type="protein sequence ID" value="OUD15662.1"/>
    <property type="molecule type" value="Genomic_DNA"/>
</dbReference>
<dbReference type="PRINTS" id="PR01806">
    <property type="entry name" value="VIRFACTRMVIN"/>
</dbReference>
<name>A0A251XB49_9GAMM</name>
<dbReference type="HAMAP" id="MF_02078">
    <property type="entry name" value="MurJ_MviN"/>
    <property type="match status" value="1"/>
</dbReference>
<dbReference type="Proteomes" id="UP000194798">
    <property type="component" value="Unassembled WGS sequence"/>
</dbReference>
<feature type="transmembrane region" description="Helical" evidence="10">
    <location>
        <begin position="232"/>
        <end position="257"/>
    </location>
</feature>
<keyword evidence="10" id="KW-0997">Cell inner membrane</keyword>